<reference evidence="2" key="1">
    <citation type="journal article" date="2010" name="Nat. Biotechnol.">
        <title>Draft genome sequence of the oilseed species Ricinus communis.</title>
        <authorList>
            <person name="Chan A.P."/>
            <person name="Crabtree J."/>
            <person name="Zhao Q."/>
            <person name="Lorenzi H."/>
            <person name="Orvis J."/>
            <person name="Puiu D."/>
            <person name="Melake-Berhan A."/>
            <person name="Jones K.M."/>
            <person name="Redman J."/>
            <person name="Chen G."/>
            <person name="Cahoon E.B."/>
            <person name="Gedil M."/>
            <person name="Stanke M."/>
            <person name="Haas B.J."/>
            <person name="Wortman J.R."/>
            <person name="Fraser-Liggett C.M."/>
            <person name="Ravel J."/>
            <person name="Rabinowicz P.D."/>
        </authorList>
    </citation>
    <scope>NUCLEOTIDE SEQUENCE [LARGE SCALE GENOMIC DNA]</scope>
    <source>
        <strain evidence="2">cv. Hale</strain>
    </source>
</reference>
<organism evidence="1 2">
    <name type="scientific">Ricinus communis</name>
    <name type="common">Castor bean</name>
    <dbReference type="NCBI Taxonomy" id="3988"/>
    <lineage>
        <taxon>Eukaryota</taxon>
        <taxon>Viridiplantae</taxon>
        <taxon>Streptophyta</taxon>
        <taxon>Embryophyta</taxon>
        <taxon>Tracheophyta</taxon>
        <taxon>Spermatophyta</taxon>
        <taxon>Magnoliopsida</taxon>
        <taxon>eudicotyledons</taxon>
        <taxon>Gunneridae</taxon>
        <taxon>Pentapetalae</taxon>
        <taxon>rosids</taxon>
        <taxon>fabids</taxon>
        <taxon>Malpighiales</taxon>
        <taxon>Euphorbiaceae</taxon>
        <taxon>Acalyphoideae</taxon>
        <taxon>Acalypheae</taxon>
        <taxon>Ricinus</taxon>
    </lineage>
</organism>
<protein>
    <submittedName>
        <fullName evidence="1">Uncharacterized protein</fullName>
    </submittedName>
</protein>
<accession>B9SZB3</accession>
<evidence type="ECO:0000313" key="1">
    <source>
        <dbReference type="EMBL" id="EEF31055.1"/>
    </source>
</evidence>
<proteinExistence type="predicted"/>
<gene>
    <name evidence="1" type="ORF">RCOM_0125210</name>
</gene>
<sequence>MLIDEDPFLLVASITFTTIDLRSILNEKGRKWIKVRNSIVKDSPKSKEPNSKNTLQKMDA</sequence>
<dbReference type="AlphaFoldDB" id="B9SZB3"/>
<name>B9SZB3_RICCO</name>
<dbReference type="EMBL" id="EQ974270">
    <property type="protein sequence ID" value="EEF31055.1"/>
    <property type="molecule type" value="Genomic_DNA"/>
</dbReference>
<keyword evidence="2" id="KW-1185">Reference proteome</keyword>
<dbReference type="InParanoid" id="B9SZB3"/>
<dbReference type="Proteomes" id="UP000008311">
    <property type="component" value="Unassembled WGS sequence"/>
</dbReference>
<evidence type="ECO:0000313" key="2">
    <source>
        <dbReference type="Proteomes" id="UP000008311"/>
    </source>
</evidence>